<dbReference type="InterPro" id="IPR040958">
    <property type="entry name" value="SNAD1"/>
</dbReference>
<evidence type="ECO:0000256" key="1">
    <source>
        <dbReference type="SAM" id="SignalP"/>
    </source>
</evidence>
<dbReference type="AlphaFoldDB" id="A0AAW0PVD9"/>
<sequence length="297" mass="32945">MMASLLWTVLLSTLLCSQVSRAVDETELAQLVTQLLNVYRPTYRVHGDTPTFTLAVSIPYNPQTRRYDVSVVTAADNGQTVRQRLDNCEVYEGTRVMGAMVLKWPDVKTQCPSANIPAHWSFVQQLCPNVQTWGQLSQQCTSSIGKKLSKSPNGAVDHAEYRVLQNFNNFVNKLRNRQLGQNDLLLFYSYKAPCDGRCASLTNTFSIVQSIRAINNWPNHVLVFSNIFVPTRTNVPAQTQETNRRTALTNLGGAINGVGNIYRCRVGSNRCTSCGVSNGVSDTCVSDNTRSRSTSPN</sequence>
<reference evidence="3" key="1">
    <citation type="submission" date="2024-04" db="EMBL/GenBank/DDBJ databases">
        <title>Salinicola lusitanus LLJ914,a marine bacterium isolated from the Okinawa Trough.</title>
        <authorList>
            <person name="Li J."/>
        </authorList>
    </citation>
    <scope>NUCLEOTIDE SEQUENCE [LARGE SCALE GENOMIC DNA]</scope>
</reference>
<organism evidence="2 3">
    <name type="scientific">Mugilogobius chulae</name>
    <name type="common">yellowstripe goby</name>
    <dbReference type="NCBI Taxonomy" id="88201"/>
    <lineage>
        <taxon>Eukaryota</taxon>
        <taxon>Metazoa</taxon>
        <taxon>Chordata</taxon>
        <taxon>Craniata</taxon>
        <taxon>Vertebrata</taxon>
        <taxon>Euteleostomi</taxon>
        <taxon>Actinopterygii</taxon>
        <taxon>Neopterygii</taxon>
        <taxon>Teleostei</taxon>
        <taxon>Neoteleostei</taxon>
        <taxon>Acanthomorphata</taxon>
        <taxon>Gobiaria</taxon>
        <taxon>Gobiiformes</taxon>
        <taxon>Gobioidei</taxon>
        <taxon>Gobiidae</taxon>
        <taxon>Gobionellinae</taxon>
        <taxon>Mugilogobius</taxon>
    </lineage>
</organism>
<accession>A0AAW0PVD9</accession>
<name>A0AAW0PVD9_9GOBI</name>
<keyword evidence="3" id="KW-1185">Reference proteome</keyword>
<keyword evidence="1" id="KW-0732">Signal</keyword>
<feature type="chain" id="PRO_5043463362" evidence="1">
    <location>
        <begin position="23"/>
        <end position="297"/>
    </location>
</feature>
<gene>
    <name evidence="2" type="ORF">WMY93_006151</name>
</gene>
<protein>
    <submittedName>
        <fullName evidence="2">Uncharacterized protein</fullName>
    </submittedName>
</protein>
<feature type="signal peptide" evidence="1">
    <location>
        <begin position="1"/>
        <end position="22"/>
    </location>
</feature>
<dbReference type="Proteomes" id="UP001460270">
    <property type="component" value="Unassembled WGS sequence"/>
</dbReference>
<evidence type="ECO:0000313" key="2">
    <source>
        <dbReference type="EMBL" id="KAK7929756.1"/>
    </source>
</evidence>
<proteinExistence type="predicted"/>
<dbReference type="Pfam" id="PF18744">
    <property type="entry name" value="SNAD1"/>
    <property type="match status" value="1"/>
</dbReference>
<dbReference type="EMBL" id="JBBPFD010000004">
    <property type="protein sequence ID" value="KAK7929756.1"/>
    <property type="molecule type" value="Genomic_DNA"/>
</dbReference>
<comment type="caution">
    <text evidence="2">The sequence shown here is derived from an EMBL/GenBank/DDBJ whole genome shotgun (WGS) entry which is preliminary data.</text>
</comment>
<evidence type="ECO:0000313" key="3">
    <source>
        <dbReference type="Proteomes" id="UP001460270"/>
    </source>
</evidence>